<gene>
    <name evidence="1" type="ORF">HanXRQr2_Chr05g0213791</name>
</gene>
<comment type="caution">
    <text evidence="1">The sequence shown here is derived from an EMBL/GenBank/DDBJ whole genome shotgun (WGS) entry which is preliminary data.</text>
</comment>
<reference evidence="1" key="2">
    <citation type="submission" date="2020-06" db="EMBL/GenBank/DDBJ databases">
        <title>Helianthus annuus Genome sequencing and assembly Release 2.</title>
        <authorList>
            <person name="Gouzy J."/>
            <person name="Langlade N."/>
            <person name="Munos S."/>
        </authorList>
    </citation>
    <scope>NUCLEOTIDE SEQUENCE</scope>
    <source>
        <tissue evidence="1">Leaves</tissue>
    </source>
</reference>
<dbReference type="Gramene" id="mRNA:HanXRQr2_Chr05g0213791">
    <property type="protein sequence ID" value="mRNA:HanXRQr2_Chr05g0213791"/>
    <property type="gene ID" value="HanXRQr2_Chr05g0213791"/>
</dbReference>
<name>A0A9K3NN14_HELAN</name>
<accession>A0A9K3NN14</accession>
<protein>
    <submittedName>
        <fullName evidence="1">Uncharacterized protein</fullName>
    </submittedName>
</protein>
<dbReference type="Proteomes" id="UP000215914">
    <property type="component" value="Unassembled WGS sequence"/>
</dbReference>
<organism evidence="1 2">
    <name type="scientific">Helianthus annuus</name>
    <name type="common">Common sunflower</name>
    <dbReference type="NCBI Taxonomy" id="4232"/>
    <lineage>
        <taxon>Eukaryota</taxon>
        <taxon>Viridiplantae</taxon>
        <taxon>Streptophyta</taxon>
        <taxon>Embryophyta</taxon>
        <taxon>Tracheophyta</taxon>
        <taxon>Spermatophyta</taxon>
        <taxon>Magnoliopsida</taxon>
        <taxon>eudicotyledons</taxon>
        <taxon>Gunneridae</taxon>
        <taxon>Pentapetalae</taxon>
        <taxon>asterids</taxon>
        <taxon>campanulids</taxon>
        <taxon>Asterales</taxon>
        <taxon>Asteraceae</taxon>
        <taxon>Asteroideae</taxon>
        <taxon>Heliantheae alliance</taxon>
        <taxon>Heliantheae</taxon>
        <taxon>Helianthus</taxon>
    </lineage>
</organism>
<keyword evidence="2" id="KW-1185">Reference proteome</keyword>
<evidence type="ECO:0000313" key="2">
    <source>
        <dbReference type="Proteomes" id="UP000215914"/>
    </source>
</evidence>
<sequence length="44" mass="5044">MLSFVLTTVMVTRHSIPERGVTVYVLFPGPYIGYIKPYPHFSQT</sequence>
<evidence type="ECO:0000313" key="1">
    <source>
        <dbReference type="EMBL" id="KAF5805805.1"/>
    </source>
</evidence>
<reference evidence="1" key="1">
    <citation type="journal article" date="2017" name="Nature">
        <title>The sunflower genome provides insights into oil metabolism, flowering and Asterid evolution.</title>
        <authorList>
            <person name="Badouin H."/>
            <person name="Gouzy J."/>
            <person name="Grassa C.J."/>
            <person name="Murat F."/>
            <person name="Staton S.E."/>
            <person name="Cottret L."/>
            <person name="Lelandais-Briere C."/>
            <person name="Owens G.L."/>
            <person name="Carrere S."/>
            <person name="Mayjonade B."/>
            <person name="Legrand L."/>
            <person name="Gill N."/>
            <person name="Kane N.C."/>
            <person name="Bowers J.E."/>
            <person name="Hubner S."/>
            <person name="Bellec A."/>
            <person name="Berard A."/>
            <person name="Berges H."/>
            <person name="Blanchet N."/>
            <person name="Boniface M.C."/>
            <person name="Brunel D."/>
            <person name="Catrice O."/>
            <person name="Chaidir N."/>
            <person name="Claudel C."/>
            <person name="Donnadieu C."/>
            <person name="Faraut T."/>
            <person name="Fievet G."/>
            <person name="Helmstetter N."/>
            <person name="King M."/>
            <person name="Knapp S.J."/>
            <person name="Lai Z."/>
            <person name="Le Paslier M.C."/>
            <person name="Lippi Y."/>
            <person name="Lorenzon L."/>
            <person name="Mandel J.R."/>
            <person name="Marage G."/>
            <person name="Marchand G."/>
            <person name="Marquand E."/>
            <person name="Bret-Mestries E."/>
            <person name="Morien E."/>
            <person name="Nambeesan S."/>
            <person name="Nguyen T."/>
            <person name="Pegot-Espagnet P."/>
            <person name="Pouilly N."/>
            <person name="Raftis F."/>
            <person name="Sallet E."/>
            <person name="Schiex T."/>
            <person name="Thomas J."/>
            <person name="Vandecasteele C."/>
            <person name="Vares D."/>
            <person name="Vear F."/>
            <person name="Vautrin S."/>
            <person name="Crespi M."/>
            <person name="Mangin B."/>
            <person name="Burke J.M."/>
            <person name="Salse J."/>
            <person name="Munos S."/>
            <person name="Vincourt P."/>
            <person name="Rieseberg L.H."/>
            <person name="Langlade N.B."/>
        </authorList>
    </citation>
    <scope>NUCLEOTIDE SEQUENCE</scope>
    <source>
        <tissue evidence="1">Leaves</tissue>
    </source>
</reference>
<proteinExistence type="predicted"/>
<dbReference type="EMBL" id="MNCJ02000320">
    <property type="protein sequence ID" value="KAF5805805.1"/>
    <property type="molecule type" value="Genomic_DNA"/>
</dbReference>
<dbReference type="AlphaFoldDB" id="A0A9K3NN14"/>